<evidence type="ECO:0000256" key="4">
    <source>
        <dbReference type="ARBA" id="ARBA00022927"/>
    </source>
</evidence>
<keyword evidence="2" id="KW-0813">Transport</keyword>
<dbReference type="GO" id="GO:0015031">
    <property type="term" value="P:protein transport"/>
    <property type="evidence" value="ECO:0007669"/>
    <property type="project" value="UniProtKB-KW"/>
</dbReference>
<dbReference type="Gene3D" id="1.20.58.1220">
    <property type="entry name" value="Exo84p, C-terminal helical domain"/>
    <property type="match status" value="1"/>
</dbReference>
<sequence length="791" mass="87294">MSTLKPSVRVRGVSGPLLANGAPTYNGHLRDELRVFESHDFDANGYVQGKCQSMSEKAIRQLCAELQDLKKASAEEMRKSVYANYTAFIRTSKEISDLEGELVSMRNLLSTQAALIHGLAEGTSLATVRAAVESPEEDSYLRYDTPPSDLERHAQALPDILDVLLAERKVPQALAALDDGERLIAEAQRVEENKGNLFTAPLQAALSERRSRLAEQLAEAARQPSVRGSELRNAIAALEKLGDGPRAHSLLLKSHHERLQHNIRTLRPSGTSYGGAYTAALSQLVFSAIAQAARDSVGVFGDGSAYASELVLWARLETENFASLVERHVLSSSAAAGGLRSAAECVQIAIGHCALLEDQGLALSSLLTKLVRPSVEQALEANLKRIEESVTVLSAADDWVLTSFPATQPRTQGRASAPVGYNISLRLSSSAHRFNSMVQDFLEDVSPLISMQLAGHALDGLAHIFDTYIELLMKALPVLAEDDEEEKANVNKVQHAENINQQLVILGNAAALADELLPRAASKLIPSSAMKEEFRGSSRRLMERQTVVVAARLPELRDWRRRLQRGVERLRDHFCLYHVFDVVYNADETEDIRLSPETYLTLDLEVDDYVWLQEPMPTRTFQAFYFKLNNISQVASELLAGRERMVSLLLMRLSETFVNCIRTADDFWDVIEDGGERALGPVGLKQFLLDLQFVMQVAAHGRYAARTMRQVVNELSQRAANAFYATGQDPGQFLPEDNWFVETAKDGLRKLLSEPGVGRCGTGPEKTSYSLDFSIIDFLFWSVGSPSTLNA</sequence>
<dbReference type="InterPro" id="IPR032403">
    <property type="entry name" value="Exo84_C"/>
</dbReference>
<evidence type="ECO:0000313" key="6">
    <source>
        <dbReference type="EMBL" id="KAL2631592.1"/>
    </source>
</evidence>
<feature type="domain" description="Exocyst component Exo84 C-terminal" evidence="5">
    <location>
        <begin position="155"/>
        <end position="363"/>
    </location>
</feature>
<dbReference type="FunFam" id="1.20.58.1220:FF:000001">
    <property type="entry name" value="Exocyst complex component EXO84B"/>
    <property type="match status" value="1"/>
</dbReference>
<dbReference type="Proteomes" id="UP001605036">
    <property type="component" value="Unassembled WGS sequence"/>
</dbReference>
<keyword evidence="3" id="KW-0268">Exocytosis</keyword>
<dbReference type="InterPro" id="IPR042560">
    <property type="entry name" value="Exo84_C_2"/>
</dbReference>
<dbReference type="EMBL" id="JBHFFA010000004">
    <property type="protein sequence ID" value="KAL2631592.1"/>
    <property type="molecule type" value="Genomic_DNA"/>
</dbReference>
<gene>
    <name evidence="6" type="ORF">R1flu_016278</name>
</gene>
<dbReference type="Pfam" id="PF16528">
    <property type="entry name" value="Exo84_C"/>
    <property type="match status" value="1"/>
</dbReference>
<evidence type="ECO:0000256" key="3">
    <source>
        <dbReference type="ARBA" id="ARBA00022483"/>
    </source>
</evidence>
<dbReference type="Pfam" id="PF08700">
    <property type="entry name" value="VPS51_Exo84_N"/>
    <property type="match status" value="1"/>
</dbReference>
<keyword evidence="7" id="KW-1185">Reference proteome</keyword>
<organism evidence="6 7">
    <name type="scientific">Riccia fluitans</name>
    <dbReference type="NCBI Taxonomy" id="41844"/>
    <lineage>
        <taxon>Eukaryota</taxon>
        <taxon>Viridiplantae</taxon>
        <taxon>Streptophyta</taxon>
        <taxon>Embryophyta</taxon>
        <taxon>Marchantiophyta</taxon>
        <taxon>Marchantiopsida</taxon>
        <taxon>Marchantiidae</taxon>
        <taxon>Marchantiales</taxon>
        <taxon>Ricciaceae</taxon>
        <taxon>Riccia</taxon>
    </lineage>
</organism>
<comment type="similarity">
    <text evidence="1">Belongs to the EXO84 family.</text>
</comment>
<name>A0ABD1YLE4_9MARC</name>
<proteinExistence type="inferred from homology"/>
<protein>
    <recommendedName>
        <fullName evidence="5">Exocyst component Exo84 C-terminal domain-containing protein</fullName>
    </recommendedName>
</protein>
<dbReference type="PANTHER" id="PTHR21426:SF12">
    <property type="entry name" value="EXOCYST COMPLEX COMPONENT 8"/>
    <property type="match status" value="1"/>
</dbReference>
<evidence type="ECO:0000313" key="7">
    <source>
        <dbReference type="Proteomes" id="UP001605036"/>
    </source>
</evidence>
<dbReference type="PANTHER" id="PTHR21426">
    <property type="entry name" value="EXOCYST COMPLEX COMPONENT 8"/>
    <property type="match status" value="1"/>
</dbReference>
<dbReference type="InterPro" id="IPR033961">
    <property type="entry name" value="Exo84"/>
</dbReference>
<dbReference type="GO" id="GO:0006887">
    <property type="term" value="P:exocytosis"/>
    <property type="evidence" value="ECO:0007669"/>
    <property type="project" value="UniProtKB-KW"/>
</dbReference>
<evidence type="ECO:0000259" key="5">
    <source>
        <dbReference type="Pfam" id="PF16528"/>
    </source>
</evidence>
<dbReference type="AlphaFoldDB" id="A0ABD1YLE4"/>
<dbReference type="SUPFAM" id="SSF74788">
    <property type="entry name" value="Cullin repeat-like"/>
    <property type="match status" value="1"/>
</dbReference>
<dbReference type="InterPro" id="IPR042561">
    <property type="entry name" value="Exo84_C_1"/>
</dbReference>
<evidence type="ECO:0000256" key="2">
    <source>
        <dbReference type="ARBA" id="ARBA00022448"/>
    </source>
</evidence>
<comment type="caution">
    <text evidence="6">The sequence shown here is derived from an EMBL/GenBank/DDBJ whole genome shotgun (WGS) entry which is preliminary data.</text>
</comment>
<accession>A0ABD1YLE4</accession>
<keyword evidence="4" id="KW-0653">Protein transport</keyword>
<evidence type="ECO:0000256" key="1">
    <source>
        <dbReference type="ARBA" id="ARBA00007210"/>
    </source>
</evidence>
<dbReference type="InterPro" id="IPR016159">
    <property type="entry name" value="Cullin_repeat-like_dom_sf"/>
</dbReference>
<dbReference type="Gene3D" id="1.20.58.1210">
    <property type="entry name" value="Exo84p, N-terminal helical domain"/>
    <property type="match status" value="1"/>
</dbReference>
<reference evidence="6 7" key="1">
    <citation type="submission" date="2024-09" db="EMBL/GenBank/DDBJ databases">
        <title>Chromosome-scale assembly of Riccia fluitans.</title>
        <authorList>
            <person name="Paukszto L."/>
            <person name="Sawicki J."/>
            <person name="Karawczyk K."/>
            <person name="Piernik-Szablinska J."/>
            <person name="Szczecinska M."/>
            <person name="Mazdziarz M."/>
        </authorList>
    </citation>
    <scope>NUCLEOTIDE SEQUENCE [LARGE SCALE GENOMIC DNA]</scope>
    <source>
        <strain evidence="6">Rf_01</strain>
        <tissue evidence="6">Aerial parts of the thallus</tissue>
    </source>
</reference>